<dbReference type="EMBL" id="ACYG01000011">
    <property type="protein sequence ID" value="EEV18485.1"/>
    <property type="molecule type" value="Genomic_DNA"/>
</dbReference>
<protein>
    <submittedName>
        <fullName evidence="3">Amidohydrolase family protein</fullName>
    </submittedName>
</protein>
<dbReference type="InterPro" id="IPR006680">
    <property type="entry name" value="Amidohydro-rel"/>
</dbReference>
<evidence type="ECO:0000259" key="2">
    <source>
        <dbReference type="Pfam" id="PF01979"/>
    </source>
</evidence>
<evidence type="ECO:0000313" key="3">
    <source>
        <dbReference type="EMBL" id="EEV18485.1"/>
    </source>
</evidence>
<dbReference type="NCBIfam" id="NF006269">
    <property type="entry name" value="PRK08418.1"/>
    <property type="match status" value="1"/>
</dbReference>
<dbReference type="SUPFAM" id="SSF51556">
    <property type="entry name" value="Metallo-dependent hydrolases"/>
    <property type="match status" value="1"/>
</dbReference>
<organism evidence="3 4">
    <name type="scientific">Campylobacter gracilis RM3268</name>
    <dbReference type="NCBI Taxonomy" id="553220"/>
    <lineage>
        <taxon>Bacteria</taxon>
        <taxon>Pseudomonadati</taxon>
        <taxon>Campylobacterota</taxon>
        <taxon>Epsilonproteobacteria</taxon>
        <taxon>Campylobacterales</taxon>
        <taxon>Campylobacteraceae</taxon>
        <taxon>Campylobacter</taxon>
    </lineage>
</organism>
<dbReference type="Proteomes" id="UP000005709">
    <property type="component" value="Unassembled WGS sequence"/>
</dbReference>
<keyword evidence="1 3" id="KW-0378">Hydrolase</keyword>
<keyword evidence="4" id="KW-1185">Reference proteome</keyword>
<dbReference type="Gene3D" id="3.20.20.140">
    <property type="entry name" value="Metal-dependent hydrolases"/>
    <property type="match status" value="1"/>
</dbReference>
<dbReference type="STRING" id="824.CGRAC_1950"/>
<dbReference type="OrthoDB" id="9807210at2"/>
<gene>
    <name evidence="3" type="ORF">CAMGR0001_2492</name>
</gene>
<name>C8PFD9_9BACT</name>
<dbReference type="eggNOG" id="COG0402">
    <property type="taxonomic scope" value="Bacteria"/>
</dbReference>
<dbReference type="GO" id="GO:0016810">
    <property type="term" value="F:hydrolase activity, acting on carbon-nitrogen (but not peptide) bonds"/>
    <property type="evidence" value="ECO:0007669"/>
    <property type="project" value="InterPro"/>
</dbReference>
<dbReference type="PANTHER" id="PTHR43794:SF11">
    <property type="entry name" value="AMIDOHYDROLASE-RELATED DOMAIN-CONTAINING PROTEIN"/>
    <property type="match status" value="1"/>
</dbReference>
<dbReference type="SUPFAM" id="SSF51338">
    <property type="entry name" value="Composite domain of metallo-dependent hydrolases"/>
    <property type="match status" value="1"/>
</dbReference>
<evidence type="ECO:0000256" key="1">
    <source>
        <dbReference type="ARBA" id="ARBA00022801"/>
    </source>
</evidence>
<accession>C8PFD9</accession>
<dbReference type="InterPro" id="IPR050287">
    <property type="entry name" value="MTA/SAH_deaminase"/>
</dbReference>
<dbReference type="PANTHER" id="PTHR43794">
    <property type="entry name" value="AMINOHYDROLASE SSNA-RELATED"/>
    <property type="match status" value="1"/>
</dbReference>
<dbReference type="AlphaFoldDB" id="C8PFD9"/>
<evidence type="ECO:0000313" key="4">
    <source>
        <dbReference type="Proteomes" id="UP000005709"/>
    </source>
</evidence>
<proteinExistence type="predicted"/>
<comment type="caution">
    <text evidence="3">The sequence shown here is derived from an EMBL/GenBank/DDBJ whole genome shotgun (WGS) entry which is preliminary data.</text>
</comment>
<reference evidence="3 4" key="1">
    <citation type="submission" date="2009-07" db="EMBL/GenBank/DDBJ databases">
        <authorList>
            <person name="Madupu R."/>
            <person name="Sebastian Y."/>
            <person name="Durkin A.S."/>
            <person name="Torralba M."/>
            <person name="Methe B."/>
            <person name="Sutton G.G."/>
            <person name="Strausberg R.L."/>
            <person name="Nelson K.E."/>
        </authorList>
    </citation>
    <scope>NUCLEOTIDE SEQUENCE [LARGE SCALE GENOMIC DNA]</scope>
    <source>
        <strain evidence="3 4">RM3268</strain>
    </source>
</reference>
<dbReference type="InterPro" id="IPR032466">
    <property type="entry name" value="Metal_Hydrolase"/>
</dbReference>
<dbReference type="InterPro" id="IPR011059">
    <property type="entry name" value="Metal-dep_hydrolase_composite"/>
</dbReference>
<sequence length="405" mass="44832">MRILRAKWILACDENFKILKEGAIVFDKKIIEVCTFASAARRYPQAEILDFGGDIAMPAFINPHVHLEFSANKGTLRYGDFLDWLGSVIASRQQLDAAARGRLIAEQIAAMMRSGVGTIGEISSFGGEAEACAQSGIRTVFFNEILGASKDVAAENISKFKERFERAKALASSLFISAVSVHSPYSTHPQITEFATKFARENGLAISTHFMESAYERQWLRTGRGKFKTWLAKFNPTPAPFYSPQSFVAHFSGLRTLFTHCVWVDDFSIFDPKLHSITHCARSNRLLSKKRLSFKKLLASGLNYNIATDGLSSNFSLSFLDELRANLMMHDELGLIELARVLILGATRNAAAALGLNLGELRAGKLADIAVFEGIECDEAQLPLQLILQSKNAKSLFIEGMKCNF</sequence>
<dbReference type="RefSeq" id="WP_005869938.1">
    <property type="nucleotide sequence ID" value="NZ_ACYG01000011.1"/>
</dbReference>
<feature type="domain" description="Amidohydrolase-related" evidence="2">
    <location>
        <begin position="55"/>
        <end position="400"/>
    </location>
</feature>
<dbReference type="Pfam" id="PF01979">
    <property type="entry name" value="Amidohydro_1"/>
    <property type="match status" value="1"/>
</dbReference>
<dbReference type="Gene3D" id="2.30.40.10">
    <property type="entry name" value="Urease, subunit C, domain 1"/>
    <property type="match status" value="1"/>
</dbReference>